<protein>
    <recommendedName>
        <fullName evidence="2">F-box domain-containing protein</fullName>
    </recommendedName>
</protein>
<gene>
    <name evidence="3" type="ORF">BD310DRAFT_922711</name>
</gene>
<dbReference type="PANTHER" id="PTHR38926:SF5">
    <property type="entry name" value="F-BOX AND LEUCINE-RICH REPEAT PROTEIN 6"/>
    <property type="match status" value="1"/>
</dbReference>
<proteinExistence type="predicted"/>
<keyword evidence="4" id="KW-1185">Reference proteome</keyword>
<sequence length="595" mass="66987">MVLRVQRRAACSDQGAAASAHRALESEIAKHTDAILDLKGRLNAMAPISKLPPEILSEIFAVVAKVYQTTRNPPRFRPRRTYKWIIVTHVCRSWRHVALETPRLWSRIVLSDPEATQEVLARSKKAPLWVTGHVTCRDEPRRKLLDAVMKESSRMKELDLTGPVPIFQSVAALSKRGAELLEILSLSGSGRCVPDITIHPLYHTLPVFFGGHTPNLRHLHVHMISVKWDNPVLCATLTNLTLVAKHDLMSRLGTFAQLVSALDNMRALEFLELIDTIPRLPKDSSMLPASQRTVPLLNLRKLTLSSYVLDCANFLNHVSFPADTRLVVTGRTEVGIEELVRVLGEHLSRALPLLTARISPVYTSQMRISGWRTLLAGPPAEKSAAPAADVDLYLEAYPHPCVYHALVRRATFFGAVRRLELQSLMAMWGWQDLFATLFARVEDLRVLAVSGRPQLGLLEALSEVRREAGDGGRGSVLSAKLHTVQMTRVNFGLSYSELEWEYLEQVLGWLMLRCNEGVPIERLELRECTDIAAEDVNRLREVVAEVDWDGIEIHVSKEDEDEDVNFLDVPYDDDDDDDDDDNDDDEELDWTPFGY</sequence>
<dbReference type="PANTHER" id="PTHR38926">
    <property type="entry name" value="F-BOX DOMAIN CONTAINING PROTEIN, EXPRESSED"/>
    <property type="match status" value="1"/>
</dbReference>
<evidence type="ECO:0000256" key="1">
    <source>
        <dbReference type="SAM" id="MobiDB-lite"/>
    </source>
</evidence>
<evidence type="ECO:0000259" key="2">
    <source>
        <dbReference type="Pfam" id="PF12937"/>
    </source>
</evidence>
<organism evidence="3 4">
    <name type="scientific">Dichomitus squalens</name>
    <dbReference type="NCBI Taxonomy" id="114155"/>
    <lineage>
        <taxon>Eukaryota</taxon>
        <taxon>Fungi</taxon>
        <taxon>Dikarya</taxon>
        <taxon>Basidiomycota</taxon>
        <taxon>Agaricomycotina</taxon>
        <taxon>Agaricomycetes</taxon>
        <taxon>Polyporales</taxon>
        <taxon>Polyporaceae</taxon>
        <taxon>Dichomitus</taxon>
    </lineage>
</organism>
<reference evidence="3 4" key="1">
    <citation type="submission" date="2019-01" db="EMBL/GenBank/DDBJ databases">
        <title>Draft genome sequences of three monokaryotic isolates of the white-rot basidiomycete fungus Dichomitus squalens.</title>
        <authorList>
            <consortium name="DOE Joint Genome Institute"/>
            <person name="Lopez S.C."/>
            <person name="Andreopoulos B."/>
            <person name="Pangilinan J."/>
            <person name="Lipzen A."/>
            <person name="Riley R."/>
            <person name="Ahrendt S."/>
            <person name="Ng V."/>
            <person name="Barry K."/>
            <person name="Daum C."/>
            <person name="Grigoriev I.V."/>
            <person name="Hilden K.S."/>
            <person name="Makela M.R."/>
            <person name="de Vries R.P."/>
        </authorList>
    </citation>
    <scope>NUCLEOTIDE SEQUENCE [LARGE SCALE GENOMIC DNA]</scope>
    <source>
        <strain evidence="3 4">CBS 464.89</strain>
    </source>
</reference>
<feature type="domain" description="F-box" evidence="2">
    <location>
        <begin position="48"/>
        <end position="110"/>
    </location>
</feature>
<feature type="compositionally biased region" description="Acidic residues" evidence="1">
    <location>
        <begin position="559"/>
        <end position="589"/>
    </location>
</feature>
<dbReference type="AlphaFoldDB" id="A0A4Q9Q0M4"/>
<evidence type="ECO:0000313" key="3">
    <source>
        <dbReference type="EMBL" id="TBU60559.1"/>
    </source>
</evidence>
<dbReference type="EMBL" id="ML145104">
    <property type="protein sequence ID" value="TBU60559.1"/>
    <property type="molecule type" value="Genomic_DNA"/>
</dbReference>
<evidence type="ECO:0000313" key="4">
    <source>
        <dbReference type="Proteomes" id="UP000292082"/>
    </source>
</evidence>
<dbReference type="InterPro" id="IPR032675">
    <property type="entry name" value="LRR_dom_sf"/>
</dbReference>
<dbReference type="Proteomes" id="UP000292082">
    <property type="component" value="Unassembled WGS sequence"/>
</dbReference>
<name>A0A4Q9Q0M4_9APHY</name>
<dbReference type="Gene3D" id="3.80.10.10">
    <property type="entry name" value="Ribonuclease Inhibitor"/>
    <property type="match status" value="1"/>
</dbReference>
<accession>A0A4Q9Q0M4</accession>
<feature type="region of interest" description="Disordered" evidence="1">
    <location>
        <begin position="559"/>
        <end position="595"/>
    </location>
</feature>
<dbReference type="InterPro" id="IPR001810">
    <property type="entry name" value="F-box_dom"/>
</dbReference>
<dbReference type="Pfam" id="PF12937">
    <property type="entry name" value="F-box-like"/>
    <property type="match status" value="1"/>
</dbReference>